<proteinExistence type="predicted"/>
<organism evidence="1 2">
    <name type="scientific">Halocaridina rubra</name>
    <name type="common">Hawaiian red shrimp</name>
    <dbReference type="NCBI Taxonomy" id="373956"/>
    <lineage>
        <taxon>Eukaryota</taxon>
        <taxon>Metazoa</taxon>
        <taxon>Ecdysozoa</taxon>
        <taxon>Arthropoda</taxon>
        <taxon>Crustacea</taxon>
        <taxon>Multicrustacea</taxon>
        <taxon>Malacostraca</taxon>
        <taxon>Eumalacostraca</taxon>
        <taxon>Eucarida</taxon>
        <taxon>Decapoda</taxon>
        <taxon>Pleocyemata</taxon>
        <taxon>Caridea</taxon>
        <taxon>Atyoidea</taxon>
        <taxon>Atyidae</taxon>
        <taxon>Halocaridina</taxon>
    </lineage>
</organism>
<protein>
    <submittedName>
        <fullName evidence="1">Uncharacterized protein</fullName>
    </submittedName>
</protein>
<keyword evidence="2" id="KW-1185">Reference proteome</keyword>
<reference evidence="1 2" key="1">
    <citation type="submission" date="2023-11" db="EMBL/GenBank/DDBJ databases">
        <title>Halocaridina rubra genome assembly.</title>
        <authorList>
            <person name="Smith C."/>
        </authorList>
    </citation>
    <scope>NUCLEOTIDE SEQUENCE [LARGE SCALE GENOMIC DNA]</scope>
    <source>
        <strain evidence="1">EP-1</strain>
        <tissue evidence="1">Whole</tissue>
    </source>
</reference>
<evidence type="ECO:0000313" key="2">
    <source>
        <dbReference type="Proteomes" id="UP001381693"/>
    </source>
</evidence>
<sequence>MRSSVGNITCNLIPWLSYHQNLRRNLEIIKRANGNSRVCGGDRTVGVVSNTGLLTVSARIDNAQRSSSNFRCTVEAIPKQVSMNIPPPPGMFTDVFSLE</sequence>
<name>A0AAN8WFB8_HALRR</name>
<dbReference type="AlphaFoldDB" id="A0AAN8WFB8"/>
<gene>
    <name evidence="1" type="ORF">SK128_012052</name>
</gene>
<dbReference type="EMBL" id="JAXCGZ010020832">
    <property type="protein sequence ID" value="KAK7065280.1"/>
    <property type="molecule type" value="Genomic_DNA"/>
</dbReference>
<evidence type="ECO:0000313" key="1">
    <source>
        <dbReference type="EMBL" id="KAK7065280.1"/>
    </source>
</evidence>
<comment type="caution">
    <text evidence="1">The sequence shown here is derived from an EMBL/GenBank/DDBJ whole genome shotgun (WGS) entry which is preliminary data.</text>
</comment>
<dbReference type="Proteomes" id="UP001381693">
    <property type="component" value="Unassembled WGS sequence"/>
</dbReference>
<accession>A0AAN8WFB8</accession>